<evidence type="ECO:0000313" key="2">
    <source>
        <dbReference type="Proteomes" id="UP000272492"/>
    </source>
</evidence>
<dbReference type="Proteomes" id="UP000272492">
    <property type="component" value="Chromosome"/>
</dbReference>
<dbReference type="EMBL" id="CP034548">
    <property type="protein sequence ID" value="AZQ47706.1"/>
    <property type="molecule type" value="Genomic_DNA"/>
</dbReference>
<evidence type="ECO:0000313" key="1">
    <source>
        <dbReference type="EMBL" id="AZQ47706.1"/>
    </source>
</evidence>
<accession>A0ABM7E0Q8</accession>
<keyword evidence="2" id="KW-1185">Reference proteome</keyword>
<gene>
    <name evidence="1" type="ORF">EJW27_15125</name>
</gene>
<organism evidence="1 2">
    <name type="scientific">Bacillus albus</name>
    <dbReference type="NCBI Taxonomy" id="2026189"/>
    <lineage>
        <taxon>Bacteria</taxon>
        <taxon>Bacillati</taxon>
        <taxon>Bacillota</taxon>
        <taxon>Bacilli</taxon>
        <taxon>Bacillales</taxon>
        <taxon>Bacillaceae</taxon>
        <taxon>Bacillus</taxon>
        <taxon>Bacillus cereus group</taxon>
    </lineage>
</organism>
<name>A0ABM7E0Q8_9BACI</name>
<protein>
    <submittedName>
        <fullName evidence="1">GNAT family acetyltransferase</fullName>
    </submittedName>
</protein>
<reference evidence="1 2" key="1">
    <citation type="submission" date="2018-12" db="EMBL/GenBank/DDBJ databases">
        <authorList>
            <person name="Wang H."/>
            <person name="Peng S."/>
            <person name="Yu X."/>
            <person name="Li X."/>
        </authorList>
    </citation>
    <scope>NUCLEOTIDE SEQUENCE [LARGE SCALE GENOMIC DNA]</scope>
    <source>
        <strain evidence="1 2">PFYN01</strain>
    </source>
</reference>
<proteinExistence type="predicted"/>
<sequence>MNRHATVSYFDKNYNTNILNTNSRIFLHQIYFFSLLYL</sequence>